<evidence type="ECO:0000313" key="3">
    <source>
        <dbReference type="Proteomes" id="UP001152747"/>
    </source>
</evidence>
<dbReference type="EMBL" id="CANHGI010000004">
    <property type="protein sequence ID" value="CAI5449070.1"/>
    <property type="molecule type" value="Genomic_DNA"/>
</dbReference>
<organism evidence="2 3">
    <name type="scientific">Caenorhabditis angaria</name>
    <dbReference type="NCBI Taxonomy" id="860376"/>
    <lineage>
        <taxon>Eukaryota</taxon>
        <taxon>Metazoa</taxon>
        <taxon>Ecdysozoa</taxon>
        <taxon>Nematoda</taxon>
        <taxon>Chromadorea</taxon>
        <taxon>Rhabditida</taxon>
        <taxon>Rhabditina</taxon>
        <taxon>Rhabditomorpha</taxon>
        <taxon>Rhabditoidea</taxon>
        <taxon>Rhabditidae</taxon>
        <taxon>Peloderinae</taxon>
        <taxon>Caenorhabditis</taxon>
    </lineage>
</organism>
<comment type="caution">
    <text evidence="2">The sequence shown here is derived from an EMBL/GenBank/DDBJ whole genome shotgun (WGS) entry which is preliminary data.</text>
</comment>
<reference evidence="2" key="1">
    <citation type="submission" date="2022-11" db="EMBL/GenBank/DDBJ databases">
        <authorList>
            <person name="Kikuchi T."/>
        </authorList>
    </citation>
    <scope>NUCLEOTIDE SEQUENCE</scope>
    <source>
        <strain evidence="2">PS1010</strain>
    </source>
</reference>
<dbReference type="Pfam" id="PF22486">
    <property type="entry name" value="MATH_2"/>
    <property type="match status" value="1"/>
</dbReference>
<dbReference type="AlphaFoldDB" id="A0A9P1IPL0"/>
<dbReference type="SUPFAM" id="SSF49599">
    <property type="entry name" value="TRAF domain-like"/>
    <property type="match status" value="1"/>
</dbReference>
<dbReference type="OrthoDB" id="6425912at2759"/>
<proteinExistence type="predicted"/>
<gene>
    <name evidence="2" type="ORF">CAMP_LOCUS11707</name>
</gene>
<dbReference type="InterPro" id="IPR008974">
    <property type="entry name" value="TRAF-like"/>
</dbReference>
<dbReference type="PROSITE" id="PS50097">
    <property type="entry name" value="BTB"/>
    <property type="match status" value="1"/>
</dbReference>
<feature type="domain" description="BTB" evidence="1">
    <location>
        <begin position="161"/>
        <end position="216"/>
    </location>
</feature>
<dbReference type="Gene3D" id="3.30.710.10">
    <property type="entry name" value="Potassium Channel Kv1.1, Chain A"/>
    <property type="match status" value="1"/>
</dbReference>
<dbReference type="Pfam" id="PF00651">
    <property type="entry name" value="BTB"/>
    <property type="match status" value="1"/>
</dbReference>
<dbReference type="InterPro" id="IPR011333">
    <property type="entry name" value="SKP1/BTB/POZ_sf"/>
</dbReference>
<keyword evidence="3" id="KW-1185">Reference proteome</keyword>
<evidence type="ECO:0000259" key="1">
    <source>
        <dbReference type="PROSITE" id="PS50097"/>
    </source>
</evidence>
<dbReference type="PANTHER" id="PTHR47022">
    <property type="entry name" value="BTB AND MATH DOMAIN-CONTAINING PROTEIN 36-RELATED"/>
    <property type="match status" value="1"/>
</dbReference>
<protein>
    <recommendedName>
        <fullName evidence="1">BTB domain-containing protein</fullName>
    </recommendedName>
</protein>
<dbReference type="PANTHER" id="PTHR47022:SF1">
    <property type="entry name" value="BTB AND MATH DOMAIN-CONTAINING PROTEIN 36-RELATED"/>
    <property type="match status" value="1"/>
</dbReference>
<dbReference type="InterPro" id="IPR000210">
    <property type="entry name" value="BTB/POZ_dom"/>
</dbReference>
<dbReference type="Proteomes" id="UP001152747">
    <property type="component" value="Unassembled WGS sequence"/>
</dbReference>
<name>A0A9P1IPL0_9PELO</name>
<sequence>MSISKCATKFQSVFNDISTWDGSLKYSEIFEVEGLKWAVGIEQNVVDKEKYLSVLLKIANMEEEKAAVCHVDAGFRIIDKRHNKRDILMNFERKQYNFQNIEEKLTLVLWKQIIQSQYDDCDRWYSHQYFPSNYIVNDSIVIETNLDFLYQNYSQNSGTSSDICVKIESVDLYLKKSDLFLSSEYFNNLFLKSENKIVQIDDIKLADFFNILLIIHPKIMPGFSKFAKFLELDDFAKYVELADRFNIDIVHSKIAIAMFSILENVPKTSASFDFPKFRLKCLKFADKYNYLDIMNLCLNSFESIEEIRDASKSKDFEILSPETKSRVLYRILEFA</sequence>
<evidence type="ECO:0000313" key="2">
    <source>
        <dbReference type="EMBL" id="CAI5449070.1"/>
    </source>
</evidence>
<accession>A0A9P1IPL0</accession>
<dbReference type="SUPFAM" id="SSF54695">
    <property type="entry name" value="POZ domain"/>
    <property type="match status" value="1"/>
</dbReference>
<dbReference type="InterPro" id="IPR002083">
    <property type="entry name" value="MATH/TRAF_dom"/>
</dbReference>
<dbReference type="Gene3D" id="2.60.210.10">
    <property type="entry name" value="Apoptosis, Tumor Necrosis Factor Receptor Associated Protein 2, Chain A"/>
    <property type="match status" value="1"/>
</dbReference>